<evidence type="ECO:0000256" key="3">
    <source>
        <dbReference type="ARBA" id="ARBA00022692"/>
    </source>
</evidence>
<evidence type="ECO:0000313" key="9">
    <source>
        <dbReference type="EMBL" id="KAK2155231.1"/>
    </source>
</evidence>
<dbReference type="PANTHER" id="PTHR33968">
    <property type="entry name" value="PROTEIN PET100 HOMOLOG, MITOCHONDRIAL"/>
    <property type="match status" value="1"/>
</dbReference>
<comment type="caution">
    <text evidence="9">The sequence shown here is derived from an EMBL/GenBank/DDBJ whole genome shotgun (WGS) entry which is preliminary data.</text>
</comment>
<keyword evidence="3" id="KW-0812">Transmembrane</keyword>
<keyword evidence="10" id="KW-1185">Reference proteome</keyword>
<keyword evidence="4" id="KW-0809">Transit peptide</keyword>
<evidence type="ECO:0000256" key="2">
    <source>
        <dbReference type="ARBA" id="ARBA00004325"/>
    </source>
</evidence>
<dbReference type="GO" id="GO:0033617">
    <property type="term" value="P:mitochondrial respiratory chain complex IV assembly"/>
    <property type="evidence" value="ECO:0007669"/>
    <property type="project" value="InterPro"/>
</dbReference>
<keyword evidence="6" id="KW-0496">Mitochondrion</keyword>
<evidence type="ECO:0000256" key="1">
    <source>
        <dbReference type="ARBA" id="ARBA00004167"/>
    </source>
</evidence>
<dbReference type="Proteomes" id="UP001208570">
    <property type="component" value="Unassembled WGS sequence"/>
</dbReference>
<name>A0AAD9N500_9ANNE</name>
<dbReference type="EMBL" id="JAODUP010000245">
    <property type="protein sequence ID" value="KAK2155231.1"/>
    <property type="molecule type" value="Genomic_DNA"/>
</dbReference>
<evidence type="ECO:0000256" key="4">
    <source>
        <dbReference type="ARBA" id="ARBA00022946"/>
    </source>
</evidence>
<sequence>MGNWQLETFKMFNYMLFPLTCFWVFNQPEVIEAYMLEQKLEEILPERLSYRVHILKVIDKIQKETEERMHEEFRRNFEM</sequence>
<evidence type="ECO:0000256" key="7">
    <source>
        <dbReference type="ARBA" id="ARBA00023136"/>
    </source>
</evidence>
<dbReference type="GO" id="GO:0005743">
    <property type="term" value="C:mitochondrial inner membrane"/>
    <property type="evidence" value="ECO:0007669"/>
    <property type="project" value="TreeGrafter"/>
</dbReference>
<organism evidence="9 10">
    <name type="scientific">Paralvinella palmiformis</name>
    <dbReference type="NCBI Taxonomy" id="53620"/>
    <lineage>
        <taxon>Eukaryota</taxon>
        <taxon>Metazoa</taxon>
        <taxon>Spiralia</taxon>
        <taxon>Lophotrochozoa</taxon>
        <taxon>Annelida</taxon>
        <taxon>Polychaeta</taxon>
        <taxon>Sedentaria</taxon>
        <taxon>Canalipalpata</taxon>
        <taxon>Terebellida</taxon>
        <taxon>Terebelliformia</taxon>
        <taxon>Alvinellidae</taxon>
        <taxon>Paralvinella</taxon>
    </lineage>
</organism>
<evidence type="ECO:0000256" key="5">
    <source>
        <dbReference type="ARBA" id="ARBA00022989"/>
    </source>
</evidence>
<evidence type="ECO:0000313" key="10">
    <source>
        <dbReference type="Proteomes" id="UP001208570"/>
    </source>
</evidence>
<dbReference type="GO" id="GO:0051082">
    <property type="term" value="F:unfolded protein binding"/>
    <property type="evidence" value="ECO:0007669"/>
    <property type="project" value="TreeGrafter"/>
</dbReference>
<keyword evidence="5" id="KW-1133">Transmembrane helix</keyword>
<comment type="similarity">
    <text evidence="8">Belongs to the PET100 family.</text>
</comment>
<proteinExistence type="inferred from homology"/>
<dbReference type="InterPro" id="IPR018625">
    <property type="entry name" value="Pet100"/>
</dbReference>
<dbReference type="PANTHER" id="PTHR33968:SF1">
    <property type="entry name" value="PROTEIN PET100 HOMOLOG, MITOCHONDRIAL"/>
    <property type="match status" value="1"/>
</dbReference>
<keyword evidence="7" id="KW-0472">Membrane</keyword>
<dbReference type="Pfam" id="PF09803">
    <property type="entry name" value="Pet100"/>
    <property type="match status" value="1"/>
</dbReference>
<reference evidence="9" key="1">
    <citation type="journal article" date="2023" name="Mol. Biol. Evol.">
        <title>Third-Generation Sequencing Reveals the Adaptive Role of the Epigenome in Three Deep-Sea Polychaetes.</title>
        <authorList>
            <person name="Perez M."/>
            <person name="Aroh O."/>
            <person name="Sun Y."/>
            <person name="Lan Y."/>
            <person name="Juniper S.K."/>
            <person name="Young C.R."/>
            <person name="Angers B."/>
            <person name="Qian P.Y."/>
        </authorList>
    </citation>
    <scope>NUCLEOTIDE SEQUENCE</scope>
    <source>
        <strain evidence="9">P08H-3</strain>
    </source>
</reference>
<protein>
    <submittedName>
        <fullName evidence="9">Uncharacterized protein</fullName>
    </submittedName>
</protein>
<accession>A0AAD9N500</accession>
<gene>
    <name evidence="9" type="ORF">LSH36_245g00000</name>
</gene>
<evidence type="ECO:0000256" key="8">
    <source>
        <dbReference type="ARBA" id="ARBA00038077"/>
    </source>
</evidence>
<dbReference type="AlphaFoldDB" id="A0AAD9N500"/>
<comment type="subcellular location">
    <subcellularLocation>
        <location evidence="1">Membrane</location>
        <topology evidence="1">Single-pass membrane protein</topology>
    </subcellularLocation>
    <subcellularLocation>
        <location evidence="2">Mitochondrion membrane</location>
    </subcellularLocation>
</comment>
<evidence type="ECO:0000256" key="6">
    <source>
        <dbReference type="ARBA" id="ARBA00023128"/>
    </source>
</evidence>